<feature type="compositionally biased region" description="Basic and acidic residues" evidence="1">
    <location>
        <begin position="24"/>
        <end position="37"/>
    </location>
</feature>
<proteinExistence type="predicted"/>
<protein>
    <submittedName>
        <fullName evidence="2">Uncharacterized protein</fullName>
    </submittedName>
</protein>
<dbReference type="Ensembl" id="ENSCCET00000011874.1">
    <property type="protein sequence ID" value="ENSCCEP00000007376.1"/>
    <property type="gene ID" value="ENSCCEG00000007787.1"/>
</dbReference>
<evidence type="ECO:0000313" key="3">
    <source>
        <dbReference type="Proteomes" id="UP000694410"/>
    </source>
</evidence>
<dbReference type="AlphaFoldDB" id="A0A8C0U1Q3"/>
<dbReference type="Proteomes" id="UP000694410">
    <property type="component" value="Unplaced"/>
</dbReference>
<evidence type="ECO:0000313" key="2">
    <source>
        <dbReference type="Ensembl" id="ENSCCEP00000001180.1"/>
    </source>
</evidence>
<sequence length="78" mass="8885">MSKLIKAITDMMQSSQGNARKGRKAEPFSRSEFKKLIQQEFAPVKRSPSSKYRSIPRPSEPDTEPMNKERAPGKPCVY</sequence>
<dbReference type="Ensembl" id="ENSCCET00000002120.1">
    <property type="protein sequence ID" value="ENSCCEP00000001180.1"/>
    <property type="gene ID" value="ENSCCEG00000001451.1"/>
</dbReference>
<reference evidence="2" key="1">
    <citation type="submission" date="2025-05" db="UniProtKB">
        <authorList>
            <consortium name="Ensembl"/>
        </authorList>
    </citation>
    <scope>IDENTIFICATION</scope>
</reference>
<feature type="region of interest" description="Disordered" evidence="1">
    <location>
        <begin position="1"/>
        <end position="78"/>
    </location>
</feature>
<evidence type="ECO:0000256" key="1">
    <source>
        <dbReference type="SAM" id="MobiDB-lite"/>
    </source>
</evidence>
<accession>A0A8C0U1Q3</accession>
<organism evidence="2 3">
    <name type="scientific">Cyanistes caeruleus</name>
    <name type="common">Eurasian blue tit</name>
    <name type="synonym">Parus caeruleus</name>
    <dbReference type="NCBI Taxonomy" id="156563"/>
    <lineage>
        <taxon>Eukaryota</taxon>
        <taxon>Metazoa</taxon>
        <taxon>Chordata</taxon>
        <taxon>Craniata</taxon>
        <taxon>Vertebrata</taxon>
        <taxon>Euteleostomi</taxon>
        <taxon>Archelosauria</taxon>
        <taxon>Archosauria</taxon>
        <taxon>Dinosauria</taxon>
        <taxon>Saurischia</taxon>
        <taxon>Theropoda</taxon>
        <taxon>Coelurosauria</taxon>
        <taxon>Aves</taxon>
        <taxon>Neognathae</taxon>
        <taxon>Neoaves</taxon>
        <taxon>Telluraves</taxon>
        <taxon>Australaves</taxon>
        <taxon>Passeriformes</taxon>
        <taxon>Paridae</taxon>
        <taxon>Cyanistes</taxon>
    </lineage>
</organism>
<name>A0A8C0U1Q3_CYACU</name>
<keyword evidence="3" id="KW-1185">Reference proteome</keyword>